<proteinExistence type="predicted"/>
<keyword evidence="1" id="KW-1133">Transmembrane helix</keyword>
<sequence>MKTLKILFLITDIGFIIYWLVTFLELIPNEYLFNDYNNPILVAWNWSFFPLDILVSITGLTSLYLYKKGNNNWSKMALISLVLTFCAGLQAISFWAFSSDFDITWWIPNLFLLIYPLFFIPNLLRKVI</sequence>
<evidence type="ECO:0000313" key="2">
    <source>
        <dbReference type="EMBL" id="KQL18801.1"/>
    </source>
</evidence>
<dbReference type="InterPro" id="IPR020348">
    <property type="entry name" value="Uncharacterised_YvaD"/>
</dbReference>
<comment type="caution">
    <text evidence="2">The sequence shown here is derived from an EMBL/GenBank/DDBJ whole genome shotgun (WGS) entry which is preliminary data.</text>
</comment>
<evidence type="ECO:0000313" key="3">
    <source>
        <dbReference type="Proteomes" id="UP000050996"/>
    </source>
</evidence>
<evidence type="ECO:0008006" key="4">
    <source>
        <dbReference type="Google" id="ProtNLM"/>
    </source>
</evidence>
<feature type="transmembrane region" description="Helical" evidence="1">
    <location>
        <begin position="7"/>
        <end position="27"/>
    </location>
</feature>
<accession>A0A0Q3QLD0</accession>
<dbReference type="Pfam" id="PF17314">
    <property type="entry name" value="DUF5360"/>
    <property type="match status" value="1"/>
</dbReference>
<dbReference type="RefSeq" id="WP_053475380.1">
    <property type="nucleotide sequence ID" value="NZ_CP041305.1"/>
</dbReference>
<keyword evidence="1" id="KW-0812">Transmembrane</keyword>
<gene>
    <name evidence="2" type="ORF">AN957_09590</name>
</gene>
<name>A0A0Q3QLD0_9BACI</name>
<protein>
    <recommendedName>
        <fullName evidence="4">YvaD family protein</fullName>
    </recommendedName>
</protein>
<keyword evidence="1" id="KW-0472">Membrane</keyword>
<dbReference type="AlphaFoldDB" id="A0A0Q3QLD0"/>
<dbReference type="STRING" id="1637975.AN957_09590"/>
<feature type="transmembrane region" description="Helical" evidence="1">
    <location>
        <begin position="47"/>
        <end position="66"/>
    </location>
</feature>
<dbReference type="Proteomes" id="UP000050996">
    <property type="component" value="Unassembled WGS sequence"/>
</dbReference>
<feature type="transmembrane region" description="Helical" evidence="1">
    <location>
        <begin position="103"/>
        <end position="124"/>
    </location>
</feature>
<dbReference type="PATRIC" id="fig|1637975.4.peg.1688"/>
<dbReference type="EMBL" id="LJIX01000006">
    <property type="protein sequence ID" value="KQL18801.1"/>
    <property type="molecule type" value="Genomic_DNA"/>
</dbReference>
<organism evidence="2 3">
    <name type="scientific">Cytobacillus solani</name>
    <dbReference type="NCBI Taxonomy" id="1637975"/>
    <lineage>
        <taxon>Bacteria</taxon>
        <taxon>Bacillati</taxon>
        <taxon>Bacillota</taxon>
        <taxon>Bacilli</taxon>
        <taxon>Bacillales</taxon>
        <taxon>Bacillaceae</taxon>
        <taxon>Cytobacillus</taxon>
    </lineage>
</organism>
<keyword evidence="3" id="KW-1185">Reference proteome</keyword>
<evidence type="ECO:0000256" key="1">
    <source>
        <dbReference type="SAM" id="Phobius"/>
    </source>
</evidence>
<feature type="transmembrane region" description="Helical" evidence="1">
    <location>
        <begin position="78"/>
        <end position="97"/>
    </location>
</feature>
<reference evidence="2 3" key="1">
    <citation type="submission" date="2015-09" db="EMBL/GenBank/DDBJ databases">
        <title>Genome sequencing project for genomic taxonomy and phylogenomics of Bacillus-like bacteria.</title>
        <authorList>
            <person name="Liu B."/>
            <person name="Wang J."/>
            <person name="Zhu Y."/>
            <person name="Liu G."/>
            <person name="Chen Q."/>
            <person name="Chen Z."/>
            <person name="Lan J."/>
            <person name="Che J."/>
            <person name="Ge C."/>
            <person name="Shi H."/>
            <person name="Pan Z."/>
            <person name="Liu X."/>
        </authorList>
    </citation>
    <scope>NUCLEOTIDE SEQUENCE [LARGE SCALE GENOMIC DNA]</scope>
    <source>
        <strain evidence="2 3">FJAT-18043</strain>
    </source>
</reference>